<comment type="similarity">
    <text evidence="1 4">Belongs to the universal ribosomal protein uL13 family.</text>
</comment>
<dbReference type="PANTHER" id="PTHR11545">
    <property type="entry name" value="RIBOSOMAL PROTEIN L13"/>
    <property type="match status" value="1"/>
</dbReference>
<dbReference type="NCBIfam" id="TIGR01066">
    <property type="entry name" value="rplM_bact"/>
    <property type="match status" value="1"/>
</dbReference>
<evidence type="ECO:0000313" key="6">
    <source>
        <dbReference type="Proteomes" id="UP000176846"/>
    </source>
</evidence>
<comment type="subunit">
    <text evidence="4">Part of the 50S ribosomal subunit.</text>
</comment>
<keyword evidence="3 4" id="KW-0687">Ribonucleoprotein</keyword>
<evidence type="ECO:0000256" key="3">
    <source>
        <dbReference type="ARBA" id="ARBA00023274"/>
    </source>
</evidence>
<dbReference type="SUPFAM" id="SSF52161">
    <property type="entry name" value="Ribosomal protein L13"/>
    <property type="match status" value="1"/>
</dbReference>
<evidence type="ECO:0000256" key="1">
    <source>
        <dbReference type="ARBA" id="ARBA00006227"/>
    </source>
</evidence>
<dbReference type="GO" id="GO:0005840">
    <property type="term" value="C:ribosome"/>
    <property type="evidence" value="ECO:0007669"/>
    <property type="project" value="UniProtKB-KW"/>
</dbReference>
<evidence type="ECO:0000256" key="4">
    <source>
        <dbReference type="HAMAP-Rule" id="MF_01366"/>
    </source>
</evidence>
<accession>A0A1F7UY04</accession>
<dbReference type="PIRSF" id="PIRSF002181">
    <property type="entry name" value="Ribosomal_L13"/>
    <property type="match status" value="1"/>
</dbReference>
<proteinExistence type="inferred from homology"/>
<comment type="caution">
    <text evidence="5">The sequence shown here is derived from an EMBL/GenBank/DDBJ whole genome shotgun (WGS) entry which is preliminary data.</text>
</comment>
<dbReference type="InterPro" id="IPR036899">
    <property type="entry name" value="Ribosomal_uL13_sf"/>
</dbReference>
<dbReference type="GO" id="GO:0017148">
    <property type="term" value="P:negative regulation of translation"/>
    <property type="evidence" value="ECO:0007669"/>
    <property type="project" value="TreeGrafter"/>
</dbReference>
<dbReference type="GO" id="GO:0006412">
    <property type="term" value="P:translation"/>
    <property type="evidence" value="ECO:0007669"/>
    <property type="project" value="UniProtKB-UniRule"/>
</dbReference>
<dbReference type="Pfam" id="PF00572">
    <property type="entry name" value="Ribosomal_L13"/>
    <property type="match status" value="1"/>
</dbReference>
<dbReference type="GO" id="GO:1990904">
    <property type="term" value="C:ribonucleoprotein complex"/>
    <property type="evidence" value="ECO:0007669"/>
    <property type="project" value="UniProtKB-KW"/>
</dbReference>
<dbReference type="PANTHER" id="PTHR11545:SF2">
    <property type="entry name" value="LARGE RIBOSOMAL SUBUNIT PROTEIN UL13M"/>
    <property type="match status" value="1"/>
</dbReference>
<comment type="function">
    <text evidence="4">This protein is one of the early assembly proteins of the 50S ribosomal subunit, although it is not seen to bind rRNA by itself. It is important during the early stages of 50S assembly.</text>
</comment>
<gene>
    <name evidence="4" type="primary">rplM</name>
    <name evidence="5" type="ORF">A2936_01520</name>
</gene>
<evidence type="ECO:0000313" key="5">
    <source>
        <dbReference type="EMBL" id="OGL83161.1"/>
    </source>
</evidence>
<dbReference type="InterPro" id="IPR005822">
    <property type="entry name" value="Ribosomal_uL13"/>
</dbReference>
<keyword evidence="2 4" id="KW-0689">Ribosomal protein</keyword>
<dbReference type="Gene3D" id="3.90.1180.10">
    <property type="entry name" value="Ribosomal protein L13"/>
    <property type="match status" value="1"/>
</dbReference>
<protein>
    <recommendedName>
        <fullName evidence="4">Large ribosomal subunit protein uL13</fullName>
    </recommendedName>
</protein>
<dbReference type="Proteomes" id="UP000176846">
    <property type="component" value="Unassembled WGS sequence"/>
</dbReference>
<dbReference type="HAMAP" id="MF_01366">
    <property type="entry name" value="Ribosomal_uL13"/>
    <property type="match status" value="1"/>
</dbReference>
<evidence type="ECO:0000256" key="2">
    <source>
        <dbReference type="ARBA" id="ARBA00022980"/>
    </source>
</evidence>
<sequence>MPRKNTSKLHTIDARGREVGRLASEIARLLQGKNKVSWVPNRDSGDSVIIKNIQEAVFTGKKIKQKFYFHYSGYPGGIRKDPLEKLWNKNPADVFVKVVKQMLPNNTLRKKWLSRIKFANHKTVSRG</sequence>
<dbReference type="GO" id="GO:0003729">
    <property type="term" value="F:mRNA binding"/>
    <property type="evidence" value="ECO:0007669"/>
    <property type="project" value="TreeGrafter"/>
</dbReference>
<dbReference type="GO" id="GO:0003735">
    <property type="term" value="F:structural constituent of ribosome"/>
    <property type="evidence" value="ECO:0007669"/>
    <property type="project" value="InterPro"/>
</dbReference>
<dbReference type="EMBL" id="MGEK01000002">
    <property type="protein sequence ID" value="OGL83161.1"/>
    <property type="molecule type" value="Genomic_DNA"/>
</dbReference>
<organism evidence="5 6">
    <name type="scientific">Candidatus Uhrbacteria bacterium RIFCSPLOWO2_01_FULL_47_25</name>
    <dbReference type="NCBI Taxonomy" id="1802402"/>
    <lineage>
        <taxon>Bacteria</taxon>
        <taxon>Candidatus Uhriibacteriota</taxon>
    </lineage>
</organism>
<dbReference type="InterPro" id="IPR005823">
    <property type="entry name" value="Ribosomal_uL13_bac-type"/>
</dbReference>
<reference evidence="5 6" key="1">
    <citation type="journal article" date="2016" name="Nat. Commun.">
        <title>Thousands of microbial genomes shed light on interconnected biogeochemical processes in an aquifer system.</title>
        <authorList>
            <person name="Anantharaman K."/>
            <person name="Brown C.T."/>
            <person name="Hug L.A."/>
            <person name="Sharon I."/>
            <person name="Castelle C.J."/>
            <person name="Probst A.J."/>
            <person name="Thomas B.C."/>
            <person name="Singh A."/>
            <person name="Wilkins M.J."/>
            <person name="Karaoz U."/>
            <person name="Brodie E.L."/>
            <person name="Williams K.H."/>
            <person name="Hubbard S.S."/>
            <person name="Banfield J.F."/>
        </authorList>
    </citation>
    <scope>NUCLEOTIDE SEQUENCE [LARGE SCALE GENOMIC DNA]</scope>
</reference>
<dbReference type="AlphaFoldDB" id="A0A1F7UY04"/>
<dbReference type="CDD" id="cd00392">
    <property type="entry name" value="Ribosomal_L13"/>
    <property type="match status" value="1"/>
</dbReference>
<name>A0A1F7UY04_9BACT</name>